<feature type="compositionally biased region" description="Polar residues" evidence="16">
    <location>
        <begin position="1488"/>
        <end position="1497"/>
    </location>
</feature>
<dbReference type="InterPro" id="IPR000722">
    <property type="entry name" value="RNA_pol_asu"/>
</dbReference>
<dbReference type="PANTHER" id="PTHR19376:SF11">
    <property type="entry name" value="DNA-DIRECTED RNA POLYMERASE I SUBUNIT RPA1"/>
    <property type="match status" value="1"/>
</dbReference>
<gene>
    <name evidence="19" type="primary">LOC106172743</name>
</gene>
<comment type="function">
    <text evidence="14">DNA-dependent RNA polymerase catalyzes the transcription of DNA into RNA using the four ribonucleoside triphosphates as substrates. Largest and catalytic core component of RNA polymerase I which synthesizes ribosomal RNA precursors. Forms the polymerase active center together with the second largest subunit. A single stranded DNA template strand of the promoter is positioned within the central active site cleft of Pol I. A bridging helix emanates from RPA1 and crosses the cleft near the catalytic site and is thought to promote translocation of Pol I by acting as a ratchet that moves the RNA-DNA hybrid through the active site by switching from straight to bent conformations at each step of nucleotide addition.</text>
</comment>
<dbReference type="InterPro" id="IPR007083">
    <property type="entry name" value="RNA_pol_Rpb1_4"/>
</dbReference>
<dbReference type="Pfam" id="PF05000">
    <property type="entry name" value="RNA_pol_Rpb1_4"/>
    <property type="match status" value="1"/>
</dbReference>
<accession>A0A2R2MQ79</accession>
<evidence type="ECO:0000256" key="9">
    <source>
        <dbReference type="ARBA" id="ARBA00022833"/>
    </source>
</evidence>
<comment type="subunit">
    <text evidence="3">Component of the RNA polymerase I (Pol I) complex consisting of at least 13 subunits.</text>
</comment>
<evidence type="ECO:0000256" key="12">
    <source>
        <dbReference type="ARBA" id="ARBA00023242"/>
    </source>
</evidence>
<evidence type="ECO:0000256" key="1">
    <source>
        <dbReference type="ARBA" id="ARBA00004604"/>
    </source>
</evidence>
<keyword evidence="8" id="KW-0479">Metal-binding</keyword>
<evidence type="ECO:0000256" key="6">
    <source>
        <dbReference type="ARBA" id="ARBA00022679"/>
    </source>
</evidence>
<dbReference type="Pfam" id="PF04997">
    <property type="entry name" value="RNA_pol_Rpb1_1"/>
    <property type="match status" value="1"/>
</dbReference>
<dbReference type="InterPro" id="IPR007081">
    <property type="entry name" value="RNA_pol_Rpb1_5"/>
</dbReference>
<evidence type="ECO:0000256" key="7">
    <source>
        <dbReference type="ARBA" id="ARBA00022695"/>
    </source>
</evidence>
<comment type="subcellular location">
    <subcellularLocation>
        <location evidence="1">Nucleus</location>
        <location evidence="1">Nucleolus</location>
    </subcellularLocation>
</comment>
<keyword evidence="9" id="KW-0862">Zinc</keyword>
<dbReference type="Gene3D" id="3.30.1490.180">
    <property type="entry name" value="RNA polymerase ii"/>
    <property type="match status" value="1"/>
</dbReference>
<dbReference type="InterPro" id="IPR044893">
    <property type="entry name" value="RNA_pol_Rpb1_clamp_domain"/>
</dbReference>
<sequence>MEPKDFSPFLTHGITFGTYTDDEILGLSVKELTNPQSFDSLQHPTSGGLYDPALGPQDRDDQCETCGQMSQWCPGHMGHISLPLPVYNPVFFKNLFQILKGTCFSCNRLLARGAQCSLITHQLTALDHGLLHIVGEMQDLYSNVLNEQGTDIGMEDTIQRQLEECLQSALGVNIENGNSYQVKHITEMKQQLIKQFLKDHLIPKGKICGHCKMPVKPMRSEHNTKIFFQKGLDRKSAREMIEKKNRQKQQRKQALQEGNSEYLEDEVVEMEDEKNEPSEDLNEKEVSAISEQLYLTPMEARSHIRKVWSNDKAVFMKLFGALIMKNSHKYPTDIFFLDVVPVAPNRFRPMAVMKERKYEHPQSGNLCKVLLDAITIRQILADIQRSEKEGADITRSEEETTLLESVPGKSLTEKLQNVWVRMQTHVNCVVDSELDKMSTDKHPGIKQLLEKKEGLFRKHMMGKRVNYAARSVISPDPYINTDEIGIPMVFALKLTYPQPVTPWNVQELRQAVINGPRQHPGAVFVENEDGTRIMLNPTDVRQREAIAKELLTPSTFYHGPPESKKVLRHLKNGDVLLLNRQPTLHRPSIQAHKARVLPAEKTLRLHYANCKAYNADFDGDEMNAHFVQDEIARAEAYTIASTNFQYLVPKDGTPLAGLIQDHMVSGVMLTMRGRFFSRGDYQQLVYAALTDKYGPVKMLRPGMIKPVKLWSGKQVLSTVLLNLIPEGKPALNLHGKAKIAGKNWLAGQPRAWLAGGQALKDESMSESEVVIRSGELLCGVLDKGHYGPTPYGLVHCCYELYGGVVACKLLTSLAKLFTTFLQQHGFTLGPEDILVTPQADVKRKKNVDASRLCGDEAAAKAMGVDSPDDTKTLLQKLEKAHYNRDGRHMMELDLAMKQKTDEYQNNIAKVCIPHGLQKIFPNNNLQLMVQSGAKGSSVNCMQISCLLGQIELEGRRPPLMLSGRSLPSFLPYDTSPRAGGFVDGRFLTGIRPQEYFYHCMAGREGLIDTAVKTSRSGYLQRCIIKHLEGIMVNYDMSVRDSDGSVVQFQYGEDSLDILKTPFLNKKQFPFLISNQNVVLNETELKRTESIVDTTTAGTLHRKLKKWHKKNPSSSKTRTSGFLSYSQKVWGSITEQHPDTELGSHGRSKATEAVCAAWRQLEEKKKRKLEKRHSCCPDPVAADLSPARYFGSLSERMLETMDEYIKTNPDNLLVDDTETPVTPGHISTDRFKTMLFSRTMNCLAEPGEAVGLLAAQSIGEPSTQMTLNTFHFAGRGEMNVTLGIPRLREILMVASANIKTPNMDIPILNTEYAKKKAKPLQLKLNKVVLAQVLEDVKVCEYLAVKNKVDKSRMYRLTFKFLPYETYKKDFCVTPNKVLSYMEKKFIRHLCDAVKKRILELSKAKMVSTATVVERKRPQTENEPVNNTANEEDDLASDDDLNDGDAAAVKERERQMQERDYQGEEEEKEEVGEEEEESDEDLEDEDWSIDGSSIGQSESDMSRPVTPEPGLASSKVSKKKSKKKKRKVEMDEIRVNAVLCSHQWVHSYTYDADSEEKCQVTLKLALSDTRFDMASLIESEARRAVVHQVQGITRAILGEVKTPGQEGTHLRTEGVNIVEMYQYDRVLDLDRLYTNDIHAIAETYGIEAAARAILKECRDVFAAYGIQVDYRHLSLIADYMTFEGSYKPFNRMGIESNSSPLQKMSFETTMHFLKQTTISGSKDDLKSPSARLVVGRVVDVGTGSFGLRQPLIVS</sequence>
<dbReference type="InterPro" id="IPR042102">
    <property type="entry name" value="RNA_pol_Rpb1_3_sf"/>
</dbReference>
<protein>
    <recommendedName>
        <fullName evidence="15">DNA-directed RNA polymerase subunit</fullName>
        <ecNumber evidence="15">2.7.7.6</ecNumber>
    </recommendedName>
</protein>
<keyword evidence="7 15" id="KW-0548">Nucleotidyltransferase</keyword>
<dbReference type="SMART" id="SM00663">
    <property type="entry name" value="RPOLA_N"/>
    <property type="match status" value="1"/>
</dbReference>
<dbReference type="SUPFAM" id="SSF64484">
    <property type="entry name" value="beta and beta-prime subunits of DNA dependent RNA-polymerase"/>
    <property type="match status" value="1"/>
</dbReference>
<dbReference type="Gene3D" id="1.10.357.120">
    <property type="match status" value="1"/>
</dbReference>
<dbReference type="KEGG" id="lak:106172743"/>
<keyword evidence="10" id="KW-0460">Magnesium</keyword>
<dbReference type="InterPro" id="IPR007066">
    <property type="entry name" value="RNA_pol_Rpb1_3"/>
</dbReference>
<keyword evidence="4 15" id="KW-0240">DNA-directed RNA polymerase</keyword>
<dbReference type="Proteomes" id="UP000085678">
    <property type="component" value="Unplaced"/>
</dbReference>
<feature type="compositionally biased region" description="Acidic residues" evidence="16">
    <location>
        <begin position="1461"/>
        <end position="1486"/>
    </location>
</feature>
<evidence type="ECO:0000313" key="19">
    <source>
        <dbReference type="RefSeq" id="XP_023932400.1"/>
    </source>
</evidence>
<keyword evidence="6 15" id="KW-0808">Transferase</keyword>
<dbReference type="GO" id="GO:0003899">
    <property type="term" value="F:DNA-directed RNA polymerase activity"/>
    <property type="evidence" value="ECO:0007669"/>
    <property type="project" value="UniProtKB-EC"/>
</dbReference>
<dbReference type="InterPro" id="IPR045867">
    <property type="entry name" value="DNA-dir_RpoC_beta_prime"/>
</dbReference>
<keyword evidence="18" id="KW-1185">Reference proteome</keyword>
<comment type="similarity">
    <text evidence="2 15">Belongs to the RNA polymerase beta' chain family.</text>
</comment>
<evidence type="ECO:0000256" key="16">
    <source>
        <dbReference type="SAM" id="MobiDB-lite"/>
    </source>
</evidence>
<dbReference type="FunFam" id="2.40.40.20:FF:000019">
    <property type="entry name" value="DNA-directed RNA polymerase II subunit RPB1"/>
    <property type="match status" value="1"/>
</dbReference>
<dbReference type="InterPro" id="IPR006592">
    <property type="entry name" value="RNA_pol_N"/>
</dbReference>
<evidence type="ECO:0000256" key="14">
    <source>
        <dbReference type="ARBA" id="ARBA00053996"/>
    </source>
</evidence>
<evidence type="ECO:0000256" key="13">
    <source>
        <dbReference type="ARBA" id="ARBA00048552"/>
    </source>
</evidence>
<evidence type="ECO:0000256" key="8">
    <source>
        <dbReference type="ARBA" id="ARBA00022723"/>
    </source>
</evidence>
<dbReference type="GO" id="GO:0003677">
    <property type="term" value="F:DNA binding"/>
    <property type="evidence" value="ECO:0007669"/>
    <property type="project" value="InterPro"/>
</dbReference>
<proteinExistence type="inferred from homology"/>
<dbReference type="PANTHER" id="PTHR19376">
    <property type="entry name" value="DNA-DIRECTED RNA POLYMERASE"/>
    <property type="match status" value="1"/>
</dbReference>
<evidence type="ECO:0000256" key="4">
    <source>
        <dbReference type="ARBA" id="ARBA00022478"/>
    </source>
</evidence>
<evidence type="ECO:0000256" key="10">
    <source>
        <dbReference type="ARBA" id="ARBA00022842"/>
    </source>
</evidence>
<dbReference type="Gene3D" id="4.10.860.120">
    <property type="entry name" value="RNA polymerase II, clamp domain"/>
    <property type="match status" value="1"/>
</dbReference>
<reference evidence="19" key="1">
    <citation type="submission" date="2025-08" db="UniProtKB">
        <authorList>
            <consortium name="RefSeq"/>
        </authorList>
    </citation>
    <scope>IDENTIFICATION</scope>
    <source>
        <tissue evidence="19">Gonads</tissue>
    </source>
</reference>
<dbReference type="STRING" id="7574.A0A2R2MQ79"/>
<keyword evidence="12" id="KW-0539">Nucleus</keyword>
<dbReference type="InterPro" id="IPR007080">
    <property type="entry name" value="RNA_pol_Rpb1_1"/>
</dbReference>
<dbReference type="Gene3D" id="1.10.132.30">
    <property type="match status" value="1"/>
</dbReference>
<dbReference type="Gene3D" id="1.10.150.390">
    <property type="match status" value="1"/>
</dbReference>
<dbReference type="GO" id="GO:0006351">
    <property type="term" value="P:DNA-templated transcription"/>
    <property type="evidence" value="ECO:0007669"/>
    <property type="project" value="InterPro"/>
</dbReference>
<evidence type="ECO:0000256" key="15">
    <source>
        <dbReference type="RuleBase" id="RU004279"/>
    </source>
</evidence>
<dbReference type="Gene3D" id="2.40.40.20">
    <property type="match status" value="1"/>
</dbReference>
<evidence type="ECO:0000259" key="17">
    <source>
        <dbReference type="SMART" id="SM00663"/>
    </source>
</evidence>
<dbReference type="CDD" id="cd01435">
    <property type="entry name" value="RNAP_I_RPA1_N"/>
    <property type="match status" value="1"/>
</dbReference>
<dbReference type="GeneID" id="106172743"/>
<dbReference type="FunCoup" id="A0A2R2MQ79">
    <property type="interactions" value="1904"/>
</dbReference>
<evidence type="ECO:0000256" key="3">
    <source>
        <dbReference type="ARBA" id="ARBA00011251"/>
    </source>
</evidence>
<feature type="compositionally biased region" description="Acidic residues" evidence="16">
    <location>
        <begin position="1428"/>
        <end position="1441"/>
    </location>
</feature>
<evidence type="ECO:0000313" key="18">
    <source>
        <dbReference type="Proteomes" id="UP000085678"/>
    </source>
</evidence>
<dbReference type="InParanoid" id="A0A2R2MQ79"/>
<name>A0A2R2MQ79_LINAN</name>
<dbReference type="GO" id="GO:0005736">
    <property type="term" value="C:RNA polymerase I complex"/>
    <property type="evidence" value="ECO:0007669"/>
    <property type="project" value="TreeGrafter"/>
</dbReference>
<keyword evidence="11 15" id="KW-0804">Transcription</keyword>
<dbReference type="FunFam" id="1.10.274.100:FF:000012">
    <property type="entry name" value="DNA-directed RNA polymerase subunit"/>
    <property type="match status" value="1"/>
</dbReference>
<feature type="domain" description="RNA polymerase N-terminal" evidence="17">
    <location>
        <begin position="333"/>
        <end position="670"/>
    </location>
</feature>
<evidence type="ECO:0000256" key="5">
    <source>
        <dbReference type="ARBA" id="ARBA00022553"/>
    </source>
</evidence>
<dbReference type="Gene3D" id="6.10.250.2940">
    <property type="match status" value="1"/>
</dbReference>
<feature type="region of interest" description="Disordered" evidence="16">
    <location>
        <begin position="1408"/>
        <end position="1526"/>
    </location>
</feature>
<organism evidence="18 19">
    <name type="scientific">Lingula anatina</name>
    <name type="common">Brachiopod</name>
    <name type="synonym">Lingula unguis</name>
    <dbReference type="NCBI Taxonomy" id="7574"/>
    <lineage>
        <taxon>Eukaryota</taxon>
        <taxon>Metazoa</taxon>
        <taxon>Spiralia</taxon>
        <taxon>Lophotrochozoa</taxon>
        <taxon>Brachiopoda</taxon>
        <taxon>Linguliformea</taxon>
        <taxon>Lingulata</taxon>
        <taxon>Lingulida</taxon>
        <taxon>Linguloidea</taxon>
        <taxon>Lingulidae</taxon>
        <taxon>Lingula</taxon>
    </lineage>
</organism>
<evidence type="ECO:0000256" key="2">
    <source>
        <dbReference type="ARBA" id="ARBA00006460"/>
    </source>
</evidence>
<keyword evidence="5" id="KW-0597">Phosphoprotein</keyword>
<dbReference type="RefSeq" id="XP_023932400.1">
    <property type="nucleotide sequence ID" value="XM_024076632.1"/>
</dbReference>
<dbReference type="Pfam" id="PF04998">
    <property type="entry name" value="RNA_pol_Rpb1_5"/>
    <property type="match status" value="1"/>
</dbReference>
<dbReference type="InterPro" id="IPR015699">
    <property type="entry name" value="DNA-dir_RNA_pol1_lsu_N"/>
</dbReference>
<feature type="compositionally biased region" description="Basic and acidic residues" evidence="16">
    <location>
        <begin position="1446"/>
        <end position="1460"/>
    </location>
</feature>
<dbReference type="EC" id="2.7.7.6" evidence="15"/>
<dbReference type="Gene3D" id="1.10.274.100">
    <property type="entry name" value="RNA polymerase Rpb1, domain 3"/>
    <property type="match status" value="1"/>
</dbReference>
<evidence type="ECO:0000256" key="11">
    <source>
        <dbReference type="ARBA" id="ARBA00023163"/>
    </source>
</evidence>
<dbReference type="Gene3D" id="3.30.70.2850">
    <property type="match status" value="1"/>
</dbReference>
<comment type="catalytic activity">
    <reaction evidence="13 15">
        <text>RNA(n) + a ribonucleoside 5'-triphosphate = RNA(n+1) + diphosphate</text>
        <dbReference type="Rhea" id="RHEA:21248"/>
        <dbReference type="Rhea" id="RHEA-COMP:14527"/>
        <dbReference type="Rhea" id="RHEA-COMP:17342"/>
        <dbReference type="ChEBI" id="CHEBI:33019"/>
        <dbReference type="ChEBI" id="CHEBI:61557"/>
        <dbReference type="ChEBI" id="CHEBI:140395"/>
        <dbReference type="EC" id="2.7.7.6"/>
    </reaction>
</comment>
<dbReference type="CDD" id="cd02735">
    <property type="entry name" value="RNAP_I_Rpa1_C"/>
    <property type="match status" value="1"/>
</dbReference>
<dbReference type="InterPro" id="IPR038120">
    <property type="entry name" value="Rpb1_funnel_sf"/>
</dbReference>
<feature type="compositionally biased region" description="Basic residues" evidence="16">
    <location>
        <begin position="1514"/>
        <end position="1525"/>
    </location>
</feature>
<dbReference type="InterPro" id="IPR036910">
    <property type="entry name" value="HMG_box_dom_sf"/>
</dbReference>
<dbReference type="FunFam" id="3.30.1490.180:FF:000003">
    <property type="entry name" value="DNA-directed RNA polymerase subunit"/>
    <property type="match status" value="1"/>
</dbReference>
<dbReference type="GO" id="GO:0046872">
    <property type="term" value="F:metal ion binding"/>
    <property type="evidence" value="ECO:0007669"/>
    <property type="project" value="UniProtKB-KW"/>
</dbReference>
<dbReference type="OrthoDB" id="270392at2759"/>
<dbReference type="Pfam" id="PF00623">
    <property type="entry name" value="RNA_pol_Rpb1_2"/>
    <property type="match status" value="1"/>
</dbReference>
<dbReference type="SUPFAM" id="SSF47095">
    <property type="entry name" value="HMG-box"/>
    <property type="match status" value="1"/>
</dbReference>
<dbReference type="InterPro" id="IPR047107">
    <property type="entry name" value="DNA-dir_RNA_pol1_lsu_C"/>
</dbReference>
<dbReference type="Pfam" id="PF04983">
    <property type="entry name" value="RNA_pol_Rpb1_3"/>
    <property type="match status" value="1"/>
</dbReference>